<accession>A0A1B1Z2R3</accession>
<dbReference type="Gene3D" id="3.60.21.10">
    <property type="match status" value="1"/>
</dbReference>
<keyword evidence="2" id="KW-0732">Signal</keyword>
<evidence type="ECO:0000313" key="6">
    <source>
        <dbReference type="Proteomes" id="UP000077412"/>
    </source>
</evidence>
<dbReference type="InterPro" id="IPR029052">
    <property type="entry name" value="Metallo-depent_PP-like"/>
</dbReference>
<dbReference type="EMBL" id="CP016761">
    <property type="protein sequence ID" value="ANX11609.1"/>
    <property type="molecule type" value="Genomic_DNA"/>
</dbReference>
<feature type="domain" description="Phosphodiester glycosidase" evidence="4">
    <location>
        <begin position="237"/>
        <end position="407"/>
    </location>
</feature>
<evidence type="ECO:0000259" key="3">
    <source>
        <dbReference type="Pfam" id="PF00149"/>
    </source>
</evidence>
<dbReference type="STRING" id="255247.ABE41_006280"/>
<dbReference type="InterPro" id="IPR018711">
    <property type="entry name" value="NAGPA"/>
</dbReference>
<sequence length="1139" mass="123242">MNKLRYLLIGSLSVSMTAGMMQPVMAQPSTEDAEQVRILDERPAQSSKHDEPHTVIEGEKEITLVTNHHTETIGDGVKLTSFERFDARGWLNGEMMKVDLAKGSVFADILHPGVVSKAEPLSETANREGAIAGVNGDFFDINGTKATVGVEVQDGKLLKGAATGREKSAGLDDNGIGQIADVLLDGTITFNDKNYKLTSLNQYGIPANGIGLYSSFWGTASRSGVAGSSKSVHEVRIQNGRVIESSAGISDEPISEDMLVLIGREAGAGILQQLTVGQEITVQYAPKITNGNPFKFAIGGNPVLVKDGEVQDVDNAAVAPRTAVGYSADGKQMYLVTVDGRQTSSRGLTLYELGELMKEFGAYHAINLDGGGSSTMVARTSGEDQVDIVNSPSDGIERAVPNGIGLFTEKGTGDLFGMNVSTESEVENSDRIFPGLTRKFSAKGFDNVYDPVQTGQVRWQAIPGDVGKLDDSGVFHAAKSGKANIEAQNKHIKGTNPVTVLGELERIEASVPRVGLAEGATGDFYIKGYDRNGYSAPIEPQDVKLEYDQSVIEVKPNSDGSFSVLTKTDESSTLVKVIVMGKEAFLPVTVGLKTENVSTMETLPEWRFSSARGSGTIQAGEGKNGNGIKVNFDFSKSTGTRTANVHPVNPLFLPGEPQSIGLWVKGNGKGEWMSFTTKGSDGSNHYLYGPYVTWTGWQKIEIPVPSGVKFPLELRTIGAIETDKSKQYTDELVYDDLTVKLSPTVEVPVVEEKPDPIVLQNAEIGGERWKFAVMADSQFVAASPNSQQVRLARESLRQIVKEKPDFLIIGGDFVDTAYTKDFDLAQQILEEEVGDQIPVYYIPGNHEIMGPGNLDNFLHEFKENNYFFTHKGTQFALMDSSTGSLRTSDFSQLVEFKNMLEIAAKDPAIKNLVVLEHHPTRDPLSSQNSQLTDRKEAELLEKWMTEFREESKGKGVLHVSGHAHTVNVERVDGVPYMVVGPTGKAPYGPPDAGGFHEWTMFGIDPTPIPSKANGPESSSEQSPIRDTEWIRAEVNPLLEGITLDVPETISAGETVKVDTTGHQAGNVNFPLRYPASVNWSGSDNVFIGKGEALNKAKDSGKYIAVFDTVTGKLTALQKGEIQLKVESNNTTAEKTVTIQ</sequence>
<keyword evidence="6" id="KW-1185">Reference proteome</keyword>
<feature type="region of interest" description="Disordered" evidence="1">
    <location>
        <begin position="1005"/>
        <end position="1026"/>
    </location>
</feature>
<dbReference type="GO" id="GO:0016787">
    <property type="term" value="F:hydrolase activity"/>
    <property type="evidence" value="ECO:0007669"/>
    <property type="project" value="InterPro"/>
</dbReference>
<evidence type="ECO:0000256" key="1">
    <source>
        <dbReference type="SAM" id="MobiDB-lite"/>
    </source>
</evidence>
<evidence type="ECO:0000259" key="4">
    <source>
        <dbReference type="Pfam" id="PF09992"/>
    </source>
</evidence>
<dbReference type="Pfam" id="PF00149">
    <property type="entry name" value="Metallophos"/>
    <property type="match status" value="1"/>
</dbReference>
<feature type="signal peptide" evidence="2">
    <location>
        <begin position="1"/>
        <end position="26"/>
    </location>
</feature>
<name>A0A1B1Z2R3_9BACL</name>
<dbReference type="OrthoDB" id="9809781at2"/>
<evidence type="ECO:0008006" key="7">
    <source>
        <dbReference type="Google" id="ProtNLM"/>
    </source>
</evidence>
<dbReference type="RefSeq" id="WP_066287634.1">
    <property type="nucleotide sequence ID" value="NZ_CP016761.1"/>
</dbReference>
<organism evidence="5 6">
    <name type="scientific">Fictibacillus arsenicus</name>
    <dbReference type="NCBI Taxonomy" id="255247"/>
    <lineage>
        <taxon>Bacteria</taxon>
        <taxon>Bacillati</taxon>
        <taxon>Bacillota</taxon>
        <taxon>Bacilli</taxon>
        <taxon>Bacillales</taxon>
        <taxon>Fictibacillaceae</taxon>
        <taxon>Fictibacillus</taxon>
    </lineage>
</organism>
<feature type="chain" id="PRO_5008533191" description="Multidrug transporter" evidence="2">
    <location>
        <begin position="27"/>
        <end position="1139"/>
    </location>
</feature>
<dbReference type="PANTHER" id="PTHR40446:SF2">
    <property type="entry name" value="N-ACETYLGLUCOSAMINE-1-PHOSPHODIESTER ALPHA-N-ACETYLGLUCOSAMINIDASE"/>
    <property type="match status" value="1"/>
</dbReference>
<dbReference type="KEGG" id="far:ABE41_006280"/>
<reference evidence="5 6" key="1">
    <citation type="submission" date="2016-08" db="EMBL/GenBank/DDBJ databases">
        <title>Complete genome sequence of Fictibacillus arsenicus G25-54, a strain with toxicity to nematodes and a potential arsenic-resistance activity.</title>
        <authorList>
            <person name="Zheng Z."/>
        </authorList>
    </citation>
    <scope>NUCLEOTIDE SEQUENCE [LARGE SCALE GENOMIC DNA]</scope>
    <source>
        <strain evidence="5 6">G25-54</strain>
    </source>
</reference>
<dbReference type="Proteomes" id="UP000077412">
    <property type="component" value="Chromosome"/>
</dbReference>
<evidence type="ECO:0000256" key="2">
    <source>
        <dbReference type="SAM" id="SignalP"/>
    </source>
</evidence>
<dbReference type="Pfam" id="PF09992">
    <property type="entry name" value="NAGPA"/>
    <property type="match status" value="1"/>
</dbReference>
<dbReference type="PANTHER" id="PTHR40446">
    <property type="entry name" value="N-ACETYLGLUCOSAMINE-1-PHOSPHODIESTER ALPHA-N-ACETYLGLUCOSAMINIDASE"/>
    <property type="match status" value="1"/>
</dbReference>
<feature type="domain" description="Calcineurin-like phosphoesterase" evidence="3">
    <location>
        <begin position="770"/>
        <end position="965"/>
    </location>
</feature>
<gene>
    <name evidence="5" type="ORF">ABE41_006280</name>
</gene>
<dbReference type="AlphaFoldDB" id="A0A1B1Z2R3"/>
<dbReference type="SUPFAM" id="SSF56300">
    <property type="entry name" value="Metallo-dependent phosphatases"/>
    <property type="match status" value="1"/>
</dbReference>
<dbReference type="InterPro" id="IPR004843">
    <property type="entry name" value="Calcineurin-like_PHP"/>
</dbReference>
<protein>
    <recommendedName>
        <fullName evidence="7">Multidrug transporter</fullName>
    </recommendedName>
</protein>
<evidence type="ECO:0000313" key="5">
    <source>
        <dbReference type="EMBL" id="ANX11609.1"/>
    </source>
</evidence>
<proteinExistence type="predicted"/>